<reference evidence="2" key="1">
    <citation type="journal article" date="2023" name="Mol. Biol. Evol.">
        <title>Third-Generation Sequencing Reveals the Adaptive Role of the Epigenome in Three Deep-Sea Polychaetes.</title>
        <authorList>
            <person name="Perez M."/>
            <person name="Aroh O."/>
            <person name="Sun Y."/>
            <person name="Lan Y."/>
            <person name="Juniper S.K."/>
            <person name="Young C.R."/>
            <person name="Angers B."/>
            <person name="Qian P.Y."/>
        </authorList>
    </citation>
    <scope>NUCLEOTIDE SEQUENCE</scope>
    <source>
        <strain evidence="2">R07B-5</strain>
    </source>
</reference>
<dbReference type="InterPro" id="IPR053891">
    <property type="entry name" value="Shisa_N"/>
</dbReference>
<sequence length="332" mass="36434">MAGCFPEKPRWCLSEQRGHSTGAKPVSYLIKLASVNGVYNFAASGREYCRGFLDQHGQWNNGFFCPRWGPKDRDYCCGTERHRYCCPPTTDVRQTRNTDGHNAALVTGLAGRLSGAALHGRRRGLLLLPVLLGLQETEATTQWIGYGLSVPTAQRRYSGDAGNIAVRFTVCPLGVYYDDLEARLLPGGSAIYTEQPPPYPGTAGDGGTVDVKLPPDEVHGLVQPSIVFNMPPKGGLADEKRRPNRKGDVAYVCSGGATSRTAGRDPVTRLRECPYRHTRGDRKMRPAGRKTRASPQNKTNYKMCECRDGDLVIPNPMLIHYASPGTCKIDHV</sequence>
<proteinExistence type="predicted"/>
<gene>
    <name evidence="2" type="ORF">NP493_874g00020</name>
</gene>
<accession>A0AAD9KN29</accession>
<dbReference type="AlphaFoldDB" id="A0AAD9KN29"/>
<name>A0AAD9KN29_RIDPI</name>
<organism evidence="2 3">
    <name type="scientific">Ridgeia piscesae</name>
    <name type="common">Tubeworm</name>
    <dbReference type="NCBI Taxonomy" id="27915"/>
    <lineage>
        <taxon>Eukaryota</taxon>
        <taxon>Metazoa</taxon>
        <taxon>Spiralia</taxon>
        <taxon>Lophotrochozoa</taxon>
        <taxon>Annelida</taxon>
        <taxon>Polychaeta</taxon>
        <taxon>Sedentaria</taxon>
        <taxon>Canalipalpata</taxon>
        <taxon>Sabellida</taxon>
        <taxon>Siboglinidae</taxon>
        <taxon>Ridgeia</taxon>
    </lineage>
</organism>
<dbReference type="EMBL" id="JAODUO010000873">
    <property type="protein sequence ID" value="KAK2173458.1"/>
    <property type="molecule type" value="Genomic_DNA"/>
</dbReference>
<evidence type="ECO:0000313" key="3">
    <source>
        <dbReference type="Proteomes" id="UP001209878"/>
    </source>
</evidence>
<dbReference type="Proteomes" id="UP001209878">
    <property type="component" value="Unassembled WGS sequence"/>
</dbReference>
<keyword evidence="3" id="KW-1185">Reference proteome</keyword>
<feature type="domain" description="Shisa N-terminal" evidence="1">
    <location>
        <begin position="47"/>
        <end position="89"/>
    </location>
</feature>
<evidence type="ECO:0000313" key="2">
    <source>
        <dbReference type="EMBL" id="KAK2173458.1"/>
    </source>
</evidence>
<comment type="caution">
    <text evidence="2">The sequence shown here is derived from an EMBL/GenBank/DDBJ whole genome shotgun (WGS) entry which is preliminary data.</text>
</comment>
<dbReference type="Pfam" id="PF13908">
    <property type="entry name" value="Shisa_N"/>
    <property type="match status" value="1"/>
</dbReference>
<evidence type="ECO:0000259" key="1">
    <source>
        <dbReference type="Pfam" id="PF13908"/>
    </source>
</evidence>
<protein>
    <recommendedName>
        <fullName evidence="1">Shisa N-terminal domain-containing protein</fullName>
    </recommendedName>
</protein>